<dbReference type="EMBL" id="JBHRSB010000001">
    <property type="protein sequence ID" value="MFC2999403.1"/>
    <property type="molecule type" value="Genomic_DNA"/>
</dbReference>
<gene>
    <name evidence="12" type="ORF">ACFOD3_05830</name>
</gene>
<feature type="domain" description="PAC" evidence="11">
    <location>
        <begin position="851"/>
        <end position="903"/>
    </location>
</feature>
<feature type="domain" description="Response regulatory" evidence="9">
    <location>
        <begin position="1160"/>
        <end position="1276"/>
    </location>
</feature>
<keyword evidence="3 6" id="KW-0597">Phosphoprotein</keyword>
<evidence type="ECO:0000259" key="10">
    <source>
        <dbReference type="PROSITE" id="PS50112"/>
    </source>
</evidence>
<feature type="domain" description="PAS" evidence="10">
    <location>
        <begin position="669"/>
        <end position="695"/>
    </location>
</feature>
<feature type="domain" description="PAS" evidence="10">
    <location>
        <begin position="139"/>
        <end position="210"/>
    </location>
</feature>
<dbReference type="NCBIfam" id="TIGR00229">
    <property type="entry name" value="sensory_box"/>
    <property type="match status" value="5"/>
</dbReference>
<dbReference type="SMART" id="SM00091">
    <property type="entry name" value="PAS"/>
    <property type="match status" value="6"/>
</dbReference>
<feature type="domain" description="PAS" evidence="10">
    <location>
        <begin position="8"/>
        <end position="72"/>
    </location>
</feature>
<dbReference type="InterPro" id="IPR013656">
    <property type="entry name" value="PAS_4"/>
</dbReference>
<dbReference type="InterPro" id="IPR000014">
    <property type="entry name" value="PAS"/>
</dbReference>
<proteinExistence type="predicted"/>
<protein>
    <recommendedName>
        <fullName evidence="2">histidine kinase</fullName>
        <ecNumber evidence="2">2.7.13.3</ecNumber>
    </recommendedName>
</protein>
<evidence type="ECO:0000259" key="11">
    <source>
        <dbReference type="PROSITE" id="PS50113"/>
    </source>
</evidence>
<feature type="domain" description="PAS" evidence="10">
    <location>
        <begin position="529"/>
        <end position="599"/>
    </location>
</feature>
<evidence type="ECO:0000259" key="8">
    <source>
        <dbReference type="PROSITE" id="PS50109"/>
    </source>
</evidence>
<dbReference type="Proteomes" id="UP001595420">
    <property type="component" value="Unassembled WGS sequence"/>
</dbReference>
<dbReference type="InterPro" id="IPR000700">
    <property type="entry name" value="PAS-assoc_C"/>
</dbReference>
<evidence type="ECO:0000313" key="12">
    <source>
        <dbReference type="EMBL" id="MFC2999403.1"/>
    </source>
</evidence>
<dbReference type="InterPro" id="IPR001789">
    <property type="entry name" value="Sig_transdc_resp-reg_receiver"/>
</dbReference>
<dbReference type="CDD" id="cd00130">
    <property type="entry name" value="PAS"/>
    <property type="match status" value="4"/>
</dbReference>
<dbReference type="InterPro" id="IPR003661">
    <property type="entry name" value="HisK_dim/P_dom"/>
</dbReference>
<feature type="domain" description="PAC" evidence="11">
    <location>
        <begin position="720"/>
        <end position="774"/>
    </location>
</feature>
<dbReference type="Pfam" id="PF00512">
    <property type="entry name" value="HisKA"/>
    <property type="match status" value="1"/>
</dbReference>
<feature type="domain" description="PAS" evidence="10">
    <location>
        <begin position="775"/>
        <end position="847"/>
    </location>
</feature>
<comment type="caution">
    <text evidence="12">The sequence shown here is derived from an EMBL/GenBank/DDBJ whole genome shotgun (WGS) entry which is preliminary data.</text>
</comment>
<dbReference type="Pfam" id="PF13426">
    <property type="entry name" value="PAS_9"/>
    <property type="match status" value="1"/>
</dbReference>
<dbReference type="PANTHER" id="PTHR43304:SF1">
    <property type="entry name" value="PAC DOMAIN-CONTAINING PROTEIN"/>
    <property type="match status" value="1"/>
</dbReference>
<evidence type="ECO:0000256" key="6">
    <source>
        <dbReference type="PROSITE-ProRule" id="PRU00169"/>
    </source>
</evidence>
<keyword evidence="13" id="KW-1185">Reference proteome</keyword>
<evidence type="ECO:0000256" key="1">
    <source>
        <dbReference type="ARBA" id="ARBA00000085"/>
    </source>
</evidence>
<dbReference type="Pfam" id="PF08447">
    <property type="entry name" value="PAS_3"/>
    <property type="match status" value="3"/>
</dbReference>
<keyword evidence="5" id="KW-0418">Kinase</keyword>
<reference evidence="13" key="1">
    <citation type="journal article" date="2019" name="Int. J. Syst. Evol. Microbiol.">
        <title>The Global Catalogue of Microorganisms (GCM) 10K type strain sequencing project: providing services to taxonomists for standard genome sequencing and annotation.</title>
        <authorList>
            <consortium name="The Broad Institute Genomics Platform"/>
            <consortium name="The Broad Institute Genome Sequencing Center for Infectious Disease"/>
            <person name="Wu L."/>
            <person name="Ma J."/>
        </authorList>
    </citation>
    <scope>NUCLEOTIDE SEQUENCE [LARGE SCALE GENOMIC DNA]</scope>
    <source>
        <strain evidence="13">CGMCC 1.16855</strain>
    </source>
</reference>
<dbReference type="PROSITE" id="PS50112">
    <property type="entry name" value="PAS"/>
    <property type="match status" value="6"/>
</dbReference>
<feature type="domain" description="PAC" evidence="11">
    <location>
        <begin position="476"/>
        <end position="528"/>
    </location>
</feature>
<dbReference type="InterPro" id="IPR052162">
    <property type="entry name" value="Sensor_kinase/Photoreceptor"/>
</dbReference>
<keyword evidence="7" id="KW-0175">Coiled coil</keyword>
<dbReference type="InterPro" id="IPR013655">
    <property type="entry name" value="PAS_fold_3"/>
</dbReference>
<evidence type="ECO:0000256" key="5">
    <source>
        <dbReference type="ARBA" id="ARBA00022777"/>
    </source>
</evidence>
<name>A0ABV7BSC8_9PROT</name>
<dbReference type="CDD" id="cd16919">
    <property type="entry name" value="HATPase_CckA-like"/>
    <property type="match status" value="1"/>
</dbReference>
<dbReference type="InterPro" id="IPR003594">
    <property type="entry name" value="HATPase_dom"/>
</dbReference>
<dbReference type="Pfam" id="PF08448">
    <property type="entry name" value="PAS_4"/>
    <property type="match status" value="1"/>
</dbReference>
<dbReference type="Pfam" id="PF00072">
    <property type="entry name" value="Response_reg"/>
    <property type="match status" value="1"/>
</dbReference>
<dbReference type="EC" id="2.7.13.3" evidence="2"/>
<organism evidence="12 13">
    <name type="scientific">Falsiroseomonas tokyonensis</name>
    <dbReference type="NCBI Taxonomy" id="430521"/>
    <lineage>
        <taxon>Bacteria</taxon>
        <taxon>Pseudomonadati</taxon>
        <taxon>Pseudomonadota</taxon>
        <taxon>Alphaproteobacteria</taxon>
        <taxon>Acetobacterales</taxon>
        <taxon>Roseomonadaceae</taxon>
        <taxon>Falsiroseomonas</taxon>
    </lineage>
</organism>
<sequence>MDVAAQVLFERHPDPVWVLDAATLQFLDVNDAAIAAYGYSRAEFLAVTADEMGLPEDAPALRHSLASAPGGSDHARVWRHRRKSGHAIHVELTSQGLDIGGRPARIVVARDVSRHVAGERACAEALHREAGLRRAAEDARGHYQGLVQVLPGRYLVLDAVTQSVVATSDAYLAGAGLQRDAVLGKPLSGIFGPDDAEAMRASLKRVVATGLADTPGRPAGVNAPVRGTDGTVVLIVHQPGGIPGDGPCGRADVLALEARLQAQAMEAATRRLREQEATLRSAQQMLGMGIWQMELTTNALRWSDNLYALHGVAPDEFGHTRDAYVRLVHPDDRAAMQDNFAAFLASGDTHFRFDHRILRSDGTIVHVRGEADATEAAGQRILSGVVRDVTRDIEEAARLAEATELLRIAGRTARVGGWRLQLPCRHVEWSAEVAAIHGVPNLRGMPFDELCDFYIPEHRSRIQAAVDACIQHSTPFDEPFQIIDACGRRVSVRVIGEATRDDDGRVFALRGAFQDVSELVEARQQAEEIGRQLTNVLENIGDGFFTIDAEWRYTFLNHEAERLMQRSAAELLGRSVWDVFPEAVGSKLAHEYEAALTGQETRRFTEFFPPLGAWFQVTAYPGTEGLAIYFRDVTRERADQQELRLLQAAAARITDILLITEAEPTAGPEGPRIVYANDAFVRRTGFTREDAIGRTPRFLQGPATDRAELDRIGAALKAWQPVRAELVNYTKAGEAFWIELDIVPLADERGCFTHWVATERDVTERKRAETALRASEERFRLVARATNDIVWDADLVTGEVWWNENGRQLFGEKAASEADRVQRWIDLLHPEDRDRVLQSSRTAIEGGAEVTQCEYRMIDHAGSTRWIIDRAFIIRDDRGRVVRMLRSMADQTERRELDERLRQAQKLEAVGQLTGGVAHDFNNLLTIILGNAELLVDELQAQLDLRQMAGMVMTAAERGAELTSRLLAFARRQALEPRSIDVGALAIGMQAMLRRTLGEHVQIAVRCAPECWLADVDPGQLEVALLNLAINARDAMPQGGSLTIETANAWLDEDIATQQFDVRPGPYITIVVSDTGTGMAPHVMARAFEPFFTTKEVGKGSGLGLSMVYGFARQSGGHARIHSEPGHGTVVSLYLPRSMEGQEAAAAQDTPAALPPGREHVLLVEDDMLVREHVNGLMIGLGYRVTAAAAGPEALALLRQVHDFDLLFTDIVMPGGVNGVELAKAAVVVQPRLKVLFTSGYSEQSIVHEGRVDRGVHLLTKPYRRHELAAKLRHVLEA</sequence>
<dbReference type="PROSITE" id="PS50109">
    <property type="entry name" value="HIS_KIN"/>
    <property type="match status" value="1"/>
</dbReference>
<dbReference type="InterPro" id="IPR001610">
    <property type="entry name" value="PAC"/>
</dbReference>
<evidence type="ECO:0000256" key="7">
    <source>
        <dbReference type="SAM" id="Coils"/>
    </source>
</evidence>
<feature type="domain" description="PAS" evidence="10">
    <location>
        <begin position="275"/>
        <end position="347"/>
    </location>
</feature>
<evidence type="ECO:0000256" key="3">
    <source>
        <dbReference type="ARBA" id="ARBA00022553"/>
    </source>
</evidence>
<dbReference type="Pfam" id="PF02518">
    <property type="entry name" value="HATPase_c"/>
    <property type="match status" value="1"/>
</dbReference>
<comment type="catalytic activity">
    <reaction evidence="1">
        <text>ATP + protein L-histidine = ADP + protein N-phospho-L-histidine.</text>
        <dbReference type="EC" id="2.7.13.3"/>
    </reaction>
</comment>
<dbReference type="Pfam" id="PF13188">
    <property type="entry name" value="PAS_8"/>
    <property type="match status" value="1"/>
</dbReference>
<dbReference type="RefSeq" id="WP_216835297.1">
    <property type="nucleotide sequence ID" value="NZ_JAFNJS010000001.1"/>
</dbReference>
<dbReference type="PANTHER" id="PTHR43304">
    <property type="entry name" value="PHYTOCHROME-LIKE PROTEIN CPH1"/>
    <property type="match status" value="1"/>
</dbReference>
<accession>A0ABV7BSC8</accession>
<evidence type="ECO:0000313" key="13">
    <source>
        <dbReference type="Proteomes" id="UP001595420"/>
    </source>
</evidence>
<dbReference type="SMART" id="SM00388">
    <property type="entry name" value="HisKA"/>
    <property type="match status" value="1"/>
</dbReference>
<dbReference type="CDD" id="cd00082">
    <property type="entry name" value="HisKA"/>
    <property type="match status" value="1"/>
</dbReference>
<dbReference type="PROSITE" id="PS50110">
    <property type="entry name" value="RESPONSE_REGULATORY"/>
    <property type="match status" value="1"/>
</dbReference>
<evidence type="ECO:0000259" key="9">
    <source>
        <dbReference type="PROSITE" id="PS50110"/>
    </source>
</evidence>
<keyword evidence="4" id="KW-0808">Transferase</keyword>
<dbReference type="PROSITE" id="PS50113">
    <property type="entry name" value="PAC"/>
    <property type="match status" value="3"/>
</dbReference>
<feature type="modified residue" description="4-aspartylphosphate" evidence="6">
    <location>
        <position position="1210"/>
    </location>
</feature>
<evidence type="ECO:0000256" key="2">
    <source>
        <dbReference type="ARBA" id="ARBA00012438"/>
    </source>
</evidence>
<feature type="coiled-coil region" evidence="7">
    <location>
        <begin position="255"/>
        <end position="285"/>
    </location>
</feature>
<dbReference type="InterPro" id="IPR005467">
    <property type="entry name" value="His_kinase_dom"/>
</dbReference>
<evidence type="ECO:0000256" key="4">
    <source>
        <dbReference type="ARBA" id="ARBA00022679"/>
    </source>
</evidence>
<feature type="domain" description="Histidine kinase" evidence="8">
    <location>
        <begin position="916"/>
        <end position="1139"/>
    </location>
</feature>
<dbReference type="SMART" id="SM00086">
    <property type="entry name" value="PAC"/>
    <property type="match status" value="5"/>
</dbReference>
<dbReference type="SMART" id="SM00448">
    <property type="entry name" value="REC"/>
    <property type="match status" value="1"/>
</dbReference>
<dbReference type="SMART" id="SM00387">
    <property type="entry name" value="HATPase_c"/>
    <property type="match status" value="1"/>
</dbReference>